<dbReference type="RefSeq" id="WP_170128306.1">
    <property type="nucleotide sequence ID" value="NZ_QNRX01000020.1"/>
</dbReference>
<dbReference type="AlphaFoldDB" id="A0A366HZR8"/>
<gene>
    <name evidence="3" type="ORF">DES36_12050</name>
</gene>
<dbReference type="InterPro" id="IPR043128">
    <property type="entry name" value="Rev_trsase/Diguanyl_cyclase"/>
</dbReference>
<organism evidence="3 4">
    <name type="scientific">Alkalibaculum bacchi</name>
    <dbReference type="NCBI Taxonomy" id="645887"/>
    <lineage>
        <taxon>Bacteria</taxon>
        <taxon>Bacillati</taxon>
        <taxon>Bacillota</taxon>
        <taxon>Clostridia</taxon>
        <taxon>Eubacteriales</taxon>
        <taxon>Eubacteriaceae</taxon>
        <taxon>Alkalibaculum</taxon>
    </lineage>
</organism>
<keyword evidence="4" id="KW-1185">Reference proteome</keyword>
<keyword evidence="1" id="KW-0472">Membrane</keyword>
<feature type="transmembrane region" description="Helical" evidence="1">
    <location>
        <begin position="77"/>
        <end position="96"/>
    </location>
</feature>
<dbReference type="PANTHER" id="PTHR45138:SF9">
    <property type="entry name" value="DIGUANYLATE CYCLASE DGCM-RELATED"/>
    <property type="match status" value="1"/>
</dbReference>
<dbReference type="InterPro" id="IPR050469">
    <property type="entry name" value="Diguanylate_Cyclase"/>
</dbReference>
<feature type="transmembrane region" description="Helical" evidence="1">
    <location>
        <begin position="20"/>
        <end position="42"/>
    </location>
</feature>
<dbReference type="SMART" id="SM00267">
    <property type="entry name" value="GGDEF"/>
    <property type="match status" value="1"/>
</dbReference>
<feature type="transmembrane region" description="Helical" evidence="1">
    <location>
        <begin position="102"/>
        <end position="119"/>
    </location>
</feature>
<evidence type="ECO:0000256" key="1">
    <source>
        <dbReference type="SAM" id="Phobius"/>
    </source>
</evidence>
<dbReference type="GO" id="GO:0005886">
    <property type="term" value="C:plasma membrane"/>
    <property type="evidence" value="ECO:0007669"/>
    <property type="project" value="TreeGrafter"/>
</dbReference>
<dbReference type="Proteomes" id="UP000253490">
    <property type="component" value="Unassembled WGS sequence"/>
</dbReference>
<name>A0A366HZR8_9FIRM</name>
<dbReference type="PANTHER" id="PTHR45138">
    <property type="entry name" value="REGULATORY COMPONENTS OF SENSORY TRANSDUCTION SYSTEM"/>
    <property type="match status" value="1"/>
</dbReference>
<feature type="transmembrane region" description="Helical" evidence="1">
    <location>
        <begin position="54"/>
        <end position="70"/>
    </location>
</feature>
<dbReference type="GO" id="GO:1902201">
    <property type="term" value="P:negative regulation of bacterial-type flagellum-dependent cell motility"/>
    <property type="evidence" value="ECO:0007669"/>
    <property type="project" value="TreeGrafter"/>
</dbReference>
<dbReference type="InterPro" id="IPR029787">
    <property type="entry name" value="Nucleotide_cyclase"/>
</dbReference>
<keyword evidence="1" id="KW-0812">Transmembrane</keyword>
<protein>
    <submittedName>
        <fullName evidence="3">Diguanylate cyclase (GGDEF)-like protein</fullName>
    </submittedName>
</protein>
<comment type="caution">
    <text evidence="3">The sequence shown here is derived from an EMBL/GenBank/DDBJ whole genome shotgun (WGS) entry which is preliminary data.</text>
</comment>
<dbReference type="NCBIfam" id="TIGR00254">
    <property type="entry name" value="GGDEF"/>
    <property type="match status" value="1"/>
</dbReference>
<proteinExistence type="predicted"/>
<reference evidence="3 4" key="1">
    <citation type="submission" date="2018-06" db="EMBL/GenBank/DDBJ databases">
        <title>Genomic Encyclopedia of Type Strains, Phase IV (KMG-IV): sequencing the most valuable type-strain genomes for metagenomic binning, comparative biology and taxonomic classification.</title>
        <authorList>
            <person name="Goeker M."/>
        </authorList>
    </citation>
    <scope>NUCLEOTIDE SEQUENCE [LARGE SCALE GENOMIC DNA]</scope>
    <source>
        <strain evidence="3 4">DSM 22112</strain>
    </source>
</reference>
<accession>A0A366HZR8</accession>
<dbReference type="Pfam" id="PF00990">
    <property type="entry name" value="GGDEF"/>
    <property type="match status" value="1"/>
</dbReference>
<sequence>MIERLKQFLIQNYFGKQFSLEYRVYMIFFFESYFLSIISGITNTLLNKGLFGQALQWSYIIFCTIIIFVIPRIRLIILKPHLLFIAFIYIPLMYFQTAGYDGTALLFAQLALFLLGIVFSGKTRMIIIVLNILTWLVCIIISFQFPQTVTFHRSSYDLLIDLIVALILTFTGLSILTTFISNIFADKNDTLAELSIRDALTGAYNRRFMTSFLQCELDTSRQTGNAIYVLMLDIDHFKQVNDTYGHGFGDHVLLACVQGIKSVLRKCDVVVRYGGEEFVIILLTQIPTNASQIAERIRHAISSLRFHYDVSITVSIGVTASRFEDTIEDILDRADQCLYKAKLNGRNQVVMK</sequence>
<evidence type="ECO:0000259" key="2">
    <source>
        <dbReference type="PROSITE" id="PS50887"/>
    </source>
</evidence>
<evidence type="ECO:0000313" key="3">
    <source>
        <dbReference type="EMBL" id="RBP59108.1"/>
    </source>
</evidence>
<dbReference type="Gene3D" id="3.30.70.270">
    <property type="match status" value="1"/>
</dbReference>
<dbReference type="PROSITE" id="PS50887">
    <property type="entry name" value="GGDEF"/>
    <property type="match status" value="1"/>
</dbReference>
<dbReference type="GO" id="GO:0052621">
    <property type="term" value="F:diguanylate cyclase activity"/>
    <property type="evidence" value="ECO:0007669"/>
    <property type="project" value="TreeGrafter"/>
</dbReference>
<feature type="transmembrane region" description="Helical" evidence="1">
    <location>
        <begin position="158"/>
        <end position="180"/>
    </location>
</feature>
<feature type="transmembrane region" description="Helical" evidence="1">
    <location>
        <begin position="126"/>
        <end position="146"/>
    </location>
</feature>
<feature type="domain" description="GGDEF" evidence="2">
    <location>
        <begin position="225"/>
        <end position="352"/>
    </location>
</feature>
<dbReference type="EMBL" id="QNRX01000020">
    <property type="protein sequence ID" value="RBP59108.1"/>
    <property type="molecule type" value="Genomic_DNA"/>
</dbReference>
<dbReference type="InterPro" id="IPR000160">
    <property type="entry name" value="GGDEF_dom"/>
</dbReference>
<dbReference type="SUPFAM" id="SSF55073">
    <property type="entry name" value="Nucleotide cyclase"/>
    <property type="match status" value="1"/>
</dbReference>
<keyword evidence="1" id="KW-1133">Transmembrane helix</keyword>
<dbReference type="CDD" id="cd01949">
    <property type="entry name" value="GGDEF"/>
    <property type="match status" value="1"/>
</dbReference>
<evidence type="ECO:0000313" key="4">
    <source>
        <dbReference type="Proteomes" id="UP000253490"/>
    </source>
</evidence>
<dbReference type="GO" id="GO:0043709">
    <property type="term" value="P:cell adhesion involved in single-species biofilm formation"/>
    <property type="evidence" value="ECO:0007669"/>
    <property type="project" value="TreeGrafter"/>
</dbReference>
<dbReference type="FunFam" id="3.30.70.270:FF:000001">
    <property type="entry name" value="Diguanylate cyclase domain protein"/>
    <property type="match status" value="1"/>
</dbReference>